<dbReference type="InterPro" id="IPR038005">
    <property type="entry name" value="RX-like_CC"/>
</dbReference>
<name>A0A6G1BMW2_9ORYZ</name>
<keyword evidence="2" id="KW-0433">Leucine-rich repeat</keyword>
<dbReference type="GO" id="GO:0006952">
    <property type="term" value="P:defense response"/>
    <property type="evidence" value="ECO:0007669"/>
    <property type="project" value="UniProtKB-KW"/>
</dbReference>
<evidence type="ECO:0000313" key="8">
    <source>
        <dbReference type="Proteomes" id="UP000479710"/>
    </source>
</evidence>
<accession>A0A6G1BMW2</accession>
<keyword evidence="8" id="KW-1185">Reference proteome</keyword>
<dbReference type="GO" id="GO:0000166">
    <property type="term" value="F:nucleotide binding"/>
    <property type="evidence" value="ECO:0007669"/>
    <property type="project" value="UniProtKB-KW"/>
</dbReference>
<evidence type="ECO:0000256" key="1">
    <source>
        <dbReference type="ARBA" id="ARBA00008894"/>
    </source>
</evidence>
<dbReference type="CDD" id="cd14798">
    <property type="entry name" value="RX-CC_like"/>
    <property type="match status" value="1"/>
</dbReference>
<sequence>MNSLLAKLAMLMGEYTKLKGVQKEVRFLEFSSMKALLERIADMDERRNQVREMSYDIEDCIDDFLHHLNRNNDHDMRTGFVNKTATTSEEAEALD</sequence>
<evidence type="ECO:0000313" key="7">
    <source>
        <dbReference type="EMBL" id="KAF0888733.1"/>
    </source>
</evidence>
<dbReference type="InterPro" id="IPR041118">
    <property type="entry name" value="Rx_N"/>
</dbReference>
<evidence type="ECO:0000256" key="4">
    <source>
        <dbReference type="ARBA" id="ARBA00022741"/>
    </source>
</evidence>
<proteinExistence type="inferred from homology"/>
<protein>
    <recommendedName>
        <fullName evidence="6">Disease resistance N-terminal domain-containing protein</fullName>
    </recommendedName>
</protein>
<keyword evidence="4" id="KW-0547">Nucleotide-binding</keyword>
<evidence type="ECO:0000259" key="6">
    <source>
        <dbReference type="Pfam" id="PF18052"/>
    </source>
</evidence>
<feature type="domain" description="Disease resistance N-terminal" evidence="6">
    <location>
        <begin position="1"/>
        <end position="75"/>
    </location>
</feature>
<gene>
    <name evidence="7" type="ORF">E2562_017583</name>
</gene>
<dbReference type="PANTHER" id="PTHR19338:SF65">
    <property type="entry name" value="OS06G0163900 PROTEIN"/>
    <property type="match status" value="1"/>
</dbReference>
<dbReference type="AlphaFoldDB" id="A0A6G1BMW2"/>
<evidence type="ECO:0000256" key="3">
    <source>
        <dbReference type="ARBA" id="ARBA00022737"/>
    </source>
</evidence>
<dbReference type="Pfam" id="PF18052">
    <property type="entry name" value="Rx_N"/>
    <property type="match status" value="1"/>
</dbReference>
<evidence type="ECO:0000256" key="2">
    <source>
        <dbReference type="ARBA" id="ARBA00022614"/>
    </source>
</evidence>
<comment type="caution">
    <text evidence="7">The sequence shown here is derived from an EMBL/GenBank/DDBJ whole genome shotgun (WGS) entry which is preliminary data.</text>
</comment>
<dbReference type="EMBL" id="SPHZ02000012">
    <property type="protein sequence ID" value="KAF0888733.1"/>
    <property type="molecule type" value="Genomic_DNA"/>
</dbReference>
<dbReference type="PANTHER" id="PTHR19338">
    <property type="entry name" value="TRANSLOCASE OF INNER MITOCHONDRIAL MEMBRANE 13 HOMOLOG"/>
    <property type="match status" value="1"/>
</dbReference>
<keyword evidence="5" id="KW-0611">Plant defense</keyword>
<dbReference type="Gene3D" id="1.20.5.4130">
    <property type="match status" value="1"/>
</dbReference>
<reference evidence="7 8" key="1">
    <citation type="submission" date="2019-11" db="EMBL/GenBank/DDBJ databases">
        <title>Whole genome sequence of Oryza granulata.</title>
        <authorList>
            <person name="Li W."/>
        </authorList>
    </citation>
    <scope>NUCLEOTIDE SEQUENCE [LARGE SCALE GENOMIC DNA]</scope>
    <source>
        <strain evidence="8">cv. Menghai</strain>
        <tissue evidence="7">Leaf</tissue>
    </source>
</reference>
<dbReference type="Proteomes" id="UP000479710">
    <property type="component" value="Unassembled WGS sequence"/>
</dbReference>
<evidence type="ECO:0000256" key="5">
    <source>
        <dbReference type="ARBA" id="ARBA00022821"/>
    </source>
</evidence>
<keyword evidence="3" id="KW-0677">Repeat</keyword>
<comment type="similarity">
    <text evidence="1">Belongs to the disease resistance NB-LRR family.</text>
</comment>
<organism evidence="7 8">
    <name type="scientific">Oryza meyeriana var. granulata</name>
    <dbReference type="NCBI Taxonomy" id="110450"/>
    <lineage>
        <taxon>Eukaryota</taxon>
        <taxon>Viridiplantae</taxon>
        <taxon>Streptophyta</taxon>
        <taxon>Embryophyta</taxon>
        <taxon>Tracheophyta</taxon>
        <taxon>Spermatophyta</taxon>
        <taxon>Magnoliopsida</taxon>
        <taxon>Liliopsida</taxon>
        <taxon>Poales</taxon>
        <taxon>Poaceae</taxon>
        <taxon>BOP clade</taxon>
        <taxon>Oryzoideae</taxon>
        <taxon>Oryzeae</taxon>
        <taxon>Oryzinae</taxon>
        <taxon>Oryza</taxon>
        <taxon>Oryza meyeriana</taxon>
    </lineage>
</organism>